<dbReference type="InterPro" id="IPR004117">
    <property type="entry name" value="7tm6_olfct_rcpt"/>
</dbReference>
<feature type="transmembrane region" description="Helical" evidence="10">
    <location>
        <begin position="48"/>
        <end position="70"/>
    </location>
</feature>
<comment type="subcellular location">
    <subcellularLocation>
        <location evidence="1">Cell membrane</location>
        <topology evidence="1">Multi-pass membrane protein</topology>
    </subcellularLocation>
</comment>
<keyword evidence="9" id="KW-0807">Transducer</keyword>
<evidence type="ECO:0000256" key="9">
    <source>
        <dbReference type="ARBA" id="ARBA00023224"/>
    </source>
</evidence>
<dbReference type="AlphaFoldDB" id="A0A8S4QVN3"/>
<evidence type="ECO:0000313" key="11">
    <source>
        <dbReference type="EMBL" id="CAH2218304.1"/>
    </source>
</evidence>
<evidence type="ECO:0000256" key="6">
    <source>
        <dbReference type="ARBA" id="ARBA00022989"/>
    </source>
</evidence>
<keyword evidence="4 10" id="KW-0812">Transmembrane</keyword>
<feature type="non-terminal residue" evidence="11">
    <location>
        <position position="1"/>
    </location>
</feature>
<dbReference type="Pfam" id="PF02949">
    <property type="entry name" value="7tm_6"/>
    <property type="match status" value="1"/>
</dbReference>
<keyword evidence="12" id="KW-1185">Reference proteome</keyword>
<keyword evidence="7 10" id="KW-0472">Membrane</keyword>
<dbReference type="OrthoDB" id="8191658at2759"/>
<evidence type="ECO:0000256" key="10">
    <source>
        <dbReference type="SAM" id="Phobius"/>
    </source>
</evidence>
<dbReference type="GO" id="GO:0007165">
    <property type="term" value="P:signal transduction"/>
    <property type="evidence" value="ECO:0007669"/>
    <property type="project" value="UniProtKB-KW"/>
</dbReference>
<evidence type="ECO:0000256" key="8">
    <source>
        <dbReference type="ARBA" id="ARBA00023170"/>
    </source>
</evidence>
<keyword evidence="2" id="KW-1003">Cell membrane</keyword>
<evidence type="ECO:0000313" key="12">
    <source>
        <dbReference type="Proteomes" id="UP000838756"/>
    </source>
</evidence>
<keyword evidence="6 10" id="KW-1133">Transmembrane helix</keyword>
<name>A0A8S4QVN3_9NEOP</name>
<keyword evidence="5" id="KW-0552">Olfaction</keyword>
<proteinExistence type="predicted"/>
<dbReference type="PANTHER" id="PTHR21137">
    <property type="entry name" value="ODORANT RECEPTOR"/>
    <property type="match status" value="1"/>
</dbReference>
<dbReference type="EMBL" id="CAKXAJ010019378">
    <property type="protein sequence ID" value="CAH2218304.1"/>
    <property type="molecule type" value="Genomic_DNA"/>
</dbReference>
<accession>A0A8S4QVN3</accession>
<feature type="transmembrane region" description="Helical" evidence="10">
    <location>
        <begin position="82"/>
        <end position="102"/>
    </location>
</feature>
<evidence type="ECO:0000256" key="5">
    <source>
        <dbReference type="ARBA" id="ARBA00022725"/>
    </source>
</evidence>
<evidence type="ECO:0000256" key="2">
    <source>
        <dbReference type="ARBA" id="ARBA00022475"/>
    </source>
</evidence>
<reference evidence="11" key="1">
    <citation type="submission" date="2022-03" db="EMBL/GenBank/DDBJ databases">
        <authorList>
            <person name="Lindestad O."/>
        </authorList>
    </citation>
    <scope>NUCLEOTIDE SEQUENCE</scope>
</reference>
<dbReference type="GO" id="GO:0005549">
    <property type="term" value="F:odorant binding"/>
    <property type="evidence" value="ECO:0007669"/>
    <property type="project" value="InterPro"/>
</dbReference>
<dbReference type="PANTHER" id="PTHR21137:SF35">
    <property type="entry name" value="ODORANT RECEPTOR 19A-RELATED"/>
    <property type="match status" value="1"/>
</dbReference>
<keyword evidence="8" id="KW-0675">Receptor</keyword>
<dbReference type="Proteomes" id="UP000838756">
    <property type="component" value="Unassembled WGS sequence"/>
</dbReference>
<dbReference type="GO" id="GO:0005886">
    <property type="term" value="C:plasma membrane"/>
    <property type="evidence" value="ECO:0007669"/>
    <property type="project" value="UniProtKB-SubCell"/>
</dbReference>
<keyword evidence="3" id="KW-0716">Sensory transduction</keyword>
<sequence>SDLETLPERAARAARAEGEGYETALMRLFVDCYHHYHKVTETAASFQAIFGTAILIQFGIGGWILCMAAYQLASLSVLSIEFASMLLFIICILTELFLYCYCGNELTVEVTLHLK</sequence>
<dbReference type="GO" id="GO:0004984">
    <property type="term" value="F:olfactory receptor activity"/>
    <property type="evidence" value="ECO:0007669"/>
    <property type="project" value="InterPro"/>
</dbReference>
<evidence type="ECO:0000256" key="3">
    <source>
        <dbReference type="ARBA" id="ARBA00022606"/>
    </source>
</evidence>
<comment type="caution">
    <text evidence="11">The sequence shown here is derived from an EMBL/GenBank/DDBJ whole genome shotgun (WGS) entry which is preliminary data.</text>
</comment>
<gene>
    <name evidence="11" type="primary">jg4241</name>
    <name evidence="11" type="ORF">PAEG_LOCUS6149</name>
</gene>
<evidence type="ECO:0000256" key="1">
    <source>
        <dbReference type="ARBA" id="ARBA00004651"/>
    </source>
</evidence>
<evidence type="ECO:0000256" key="4">
    <source>
        <dbReference type="ARBA" id="ARBA00022692"/>
    </source>
</evidence>
<evidence type="ECO:0000256" key="7">
    <source>
        <dbReference type="ARBA" id="ARBA00023136"/>
    </source>
</evidence>
<organism evidence="11 12">
    <name type="scientific">Pararge aegeria aegeria</name>
    <dbReference type="NCBI Taxonomy" id="348720"/>
    <lineage>
        <taxon>Eukaryota</taxon>
        <taxon>Metazoa</taxon>
        <taxon>Ecdysozoa</taxon>
        <taxon>Arthropoda</taxon>
        <taxon>Hexapoda</taxon>
        <taxon>Insecta</taxon>
        <taxon>Pterygota</taxon>
        <taxon>Neoptera</taxon>
        <taxon>Endopterygota</taxon>
        <taxon>Lepidoptera</taxon>
        <taxon>Glossata</taxon>
        <taxon>Ditrysia</taxon>
        <taxon>Papilionoidea</taxon>
        <taxon>Nymphalidae</taxon>
        <taxon>Satyrinae</taxon>
        <taxon>Satyrini</taxon>
        <taxon>Parargina</taxon>
        <taxon>Pararge</taxon>
    </lineage>
</organism>
<protein>
    <submittedName>
        <fullName evidence="11">Jg4241 protein</fullName>
    </submittedName>
</protein>